<feature type="transmembrane region" description="Helical" evidence="1">
    <location>
        <begin position="77"/>
        <end position="96"/>
    </location>
</feature>
<evidence type="ECO:0000313" key="3">
    <source>
        <dbReference type="EMBL" id="SFD89323.1"/>
    </source>
</evidence>
<keyword evidence="4" id="KW-1185">Reference proteome</keyword>
<dbReference type="GO" id="GO:0016020">
    <property type="term" value="C:membrane"/>
    <property type="evidence" value="ECO:0007669"/>
    <property type="project" value="InterPro"/>
</dbReference>
<dbReference type="PANTHER" id="PTHR34220">
    <property type="entry name" value="SENSOR HISTIDINE KINASE YPDA"/>
    <property type="match status" value="1"/>
</dbReference>
<protein>
    <submittedName>
        <fullName evidence="3">Histidine kinase</fullName>
    </submittedName>
</protein>
<evidence type="ECO:0000313" key="4">
    <source>
        <dbReference type="Proteomes" id="UP000198598"/>
    </source>
</evidence>
<dbReference type="Proteomes" id="UP000198598">
    <property type="component" value="Unassembled WGS sequence"/>
</dbReference>
<organism evidence="3 4">
    <name type="scientific">Spirosoma endophyticum</name>
    <dbReference type="NCBI Taxonomy" id="662367"/>
    <lineage>
        <taxon>Bacteria</taxon>
        <taxon>Pseudomonadati</taxon>
        <taxon>Bacteroidota</taxon>
        <taxon>Cytophagia</taxon>
        <taxon>Cytophagales</taxon>
        <taxon>Cytophagaceae</taxon>
        <taxon>Spirosoma</taxon>
    </lineage>
</organism>
<dbReference type="InterPro" id="IPR050640">
    <property type="entry name" value="Bact_2-comp_sensor_kinase"/>
</dbReference>
<reference evidence="3 4" key="1">
    <citation type="submission" date="2016-10" db="EMBL/GenBank/DDBJ databases">
        <authorList>
            <person name="de Groot N.N."/>
        </authorList>
    </citation>
    <scope>NUCLEOTIDE SEQUENCE [LARGE SCALE GENOMIC DNA]</scope>
    <source>
        <strain evidence="3 4">DSM 26130</strain>
    </source>
</reference>
<feature type="transmembrane region" description="Helical" evidence="1">
    <location>
        <begin position="37"/>
        <end position="56"/>
    </location>
</feature>
<name>A0A1I1W7F9_9BACT</name>
<sequence length="349" mass="40020">MIRINDSRLRWLGPIGLFLFGNIFFRLSFWLNATPTALIHSTLVGLVAGVLFWQLGRGVALRVQGQLPGLERTQKRLVMYLLLLPLLVNMAVFSRFGLHMLLGSRESWWLGSVDYITSLGIQLFYYVVYVSVYEGWYVLRQWRQTYQEKEELVKVQWQIRFNSLKSQVNPHFLFNSLNALSALIEESPPQASQFVDELSKMYRYLLQANDRELILLCTELKFIESYVHLLQTRHGAGLSVQMNVAENYLASSLPPLTLQLLVENAVKHNIVMPNRPLLIEISTTETGQLRVRNNLQRKNGRSVSNGVGLANIAAKYRMLTQTDILVQDQDEHFTVLLPLLNQPMAAELS</sequence>
<feature type="transmembrane region" description="Helical" evidence="1">
    <location>
        <begin position="12"/>
        <end position="31"/>
    </location>
</feature>
<evidence type="ECO:0000256" key="1">
    <source>
        <dbReference type="SAM" id="Phobius"/>
    </source>
</evidence>
<dbReference type="PANTHER" id="PTHR34220:SF7">
    <property type="entry name" value="SENSOR HISTIDINE KINASE YPDA"/>
    <property type="match status" value="1"/>
</dbReference>
<dbReference type="InterPro" id="IPR010559">
    <property type="entry name" value="Sig_transdc_His_kin_internal"/>
</dbReference>
<dbReference type="AlphaFoldDB" id="A0A1I1W7F9"/>
<dbReference type="GO" id="GO:0000155">
    <property type="term" value="F:phosphorelay sensor kinase activity"/>
    <property type="evidence" value="ECO:0007669"/>
    <property type="project" value="InterPro"/>
</dbReference>
<keyword evidence="1" id="KW-0812">Transmembrane</keyword>
<dbReference type="EMBL" id="FOLQ01000008">
    <property type="protein sequence ID" value="SFD89323.1"/>
    <property type="molecule type" value="Genomic_DNA"/>
</dbReference>
<accession>A0A1I1W7F9</accession>
<gene>
    <name evidence="3" type="ORF">SAMN05216167_108104</name>
</gene>
<dbReference type="RefSeq" id="WP_093829445.1">
    <property type="nucleotide sequence ID" value="NZ_FOLQ01000008.1"/>
</dbReference>
<proteinExistence type="predicted"/>
<dbReference type="STRING" id="662367.SAMN05216167_108104"/>
<keyword evidence="3" id="KW-0418">Kinase</keyword>
<keyword evidence="1" id="KW-0472">Membrane</keyword>
<evidence type="ECO:0000259" key="2">
    <source>
        <dbReference type="Pfam" id="PF06580"/>
    </source>
</evidence>
<feature type="domain" description="Signal transduction histidine kinase internal region" evidence="2">
    <location>
        <begin position="160"/>
        <end position="235"/>
    </location>
</feature>
<dbReference type="OrthoDB" id="927174at2"/>
<keyword evidence="3" id="KW-0808">Transferase</keyword>
<dbReference type="Pfam" id="PF06580">
    <property type="entry name" value="His_kinase"/>
    <property type="match status" value="1"/>
</dbReference>
<feature type="transmembrane region" description="Helical" evidence="1">
    <location>
        <begin position="116"/>
        <end position="139"/>
    </location>
</feature>
<keyword evidence="1" id="KW-1133">Transmembrane helix</keyword>